<reference evidence="4" key="1">
    <citation type="journal article" date="2019" name="Int. J. Syst. Evol. Microbiol.">
        <title>The Global Catalogue of Microorganisms (GCM) 10K type strain sequencing project: providing services to taxonomists for standard genome sequencing and annotation.</title>
        <authorList>
            <consortium name="The Broad Institute Genomics Platform"/>
            <consortium name="The Broad Institute Genome Sequencing Center for Infectious Disease"/>
            <person name="Wu L."/>
            <person name="Ma J."/>
        </authorList>
    </citation>
    <scope>NUCLEOTIDE SEQUENCE [LARGE SCALE GENOMIC DNA]</scope>
    <source>
        <strain evidence="4">JCM 9371</strain>
    </source>
</reference>
<organism evidence="3 4">
    <name type="scientific">Actinomadura fibrosa</name>
    <dbReference type="NCBI Taxonomy" id="111802"/>
    <lineage>
        <taxon>Bacteria</taxon>
        <taxon>Bacillati</taxon>
        <taxon>Actinomycetota</taxon>
        <taxon>Actinomycetes</taxon>
        <taxon>Streptosporangiales</taxon>
        <taxon>Thermomonosporaceae</taxon>
        <taxon>Actinomadura</taxon>
    </lineage>
</organism>
<dbReference type="RefSeq" id="WP_378323875.1">
    <property type="nucleotide sequence ID" value="NZ_JBHTGP010000013.1"/>
</dbReference>
<feature type="chain" id="PRO_5047422539" evidence="1">
    <location>
        <begin position="23"/>
        <end position="197"/>
    </location>
</feature>
<feature type="signal peptide" evidence="1">
    <location>
        <begin position="1"/>
        <end position="22"/>
    </location>
</feature>
<keyword evidence="4" id="KW-1185">Reference proteome</keyword>
<dbReference type="InterPro" id="IPR005183">
    <property type="entry name" value="DUF305_CopM-like"/>
</dbReference>
<dbReference type="Gene3D" id="1.20.1260.10">
    <property type="match status" value="1"/>
</dbReference>
<dbReference type="EMBL" id="JBHTGP010000013">
    <property type="protein sequence ID" value="MFD0687939.1"/>
    <property type="molecule type" value="Genomic_DNA"/>
</dbReference>
<dbReference type="Pfam" id="PF03713">
    <property type="entry name" value="DUF305"/>
    <property type="match status" value="1"/>
</dbReference>
<keyword evidence="1" id="KW-0732">Signal</keyword>
<name>A0ABW2XNP7_9ACTN</name>
<accession>A0ABW2XNP7</accession>
<evidence type="ECO:0000256" key="1">
    <source>
        <dbReference type="SAM" id="SignalP"/>
    </source>
</evidence>
<dbReference type="PANTHER" id="PTHR36933">
    <property type="entry name" value="SLL0788 PROTEIN"/>
    <property type="match status" value="1"/>
</dbReference>
<evidence type="ECO:0000313" key="3">
    <source>
        <dbReference type="EMBL" id="MFD0687939.1"/>
    </source>
</evidence>
<proteinExistence type="predicted"/>
<protein>
    <submittedName>
        <fullName evidence="3">DUF305 domain-containing protein</fullName>
    </submittedName>
</protein>
<dbReference type="PANTHER" id="PTHR36933:SF1">
    <property type="entry name" value="SLL0788 PROTEIN"/>
    <property type="match status" value="1"/>
</dbReference>
<sequence>MRYAALALAAACALLLVARCGAGGSAPAGPAAASGGAGFNATDVMFLQMMVPHQGQGVRLARLARRHPVRPEVATLAAAIESTQLSEIGRMAARLRGWHRPPTADPHGHAAHGGMPETTDAELEALERTPPAGFERAFLNLLIAHQDDAVQMARMETGGGEDAWTRRLADAVERSRSAQITRMLAILGQDSPGAPRT</sequence>
<gene>
    <name evidence="3" type="ORF">ACFQZM_25815</name>
</gene>
<comment type="caution">
    <text evidence="3">The sequence shown here is derived from an EMBL/GenBank/DDBJ whole genome shotgun (WGS) entry which is preliminary data.</text>
</comment>
<dbReference type="Proteomes" id="UP001597063">
    <property type="component" value="Unassembled WGS sequence"/>
</dbReference>
<feature type="domain" description="DUF305" evidence="2">
    <location>
        <begin position="43"/>
        <end position="186"/>
    </location>
</feature>
<evidence type="ECO:0000313" key="4">
    <source>
        <dbReference type="Proteomes" id="UP001597063"/>
    </source>
</evidence>
<dbReference type="InterPro" id="IPR012347">
    <property type="entry name" value="Ferritin-like"/>
</dbReference>
<evidence type="ECO:0000259" key="2">
    <source>
        <dbReference type="Pfam" id="PF03713"/>
    </source>
</evidence>